<dbReference type="InterPro" id="IPR002893">
    <property type="entry name" value="Znf_MYND"/>
</dbReference>
<dbReference type="AlphaFoldDB" id="A0A8H6YGE2"/>
<evidence type="ECO:0000313" key="7">
    <source>
        <dbReference type="Proteomes" id="UP000623467"/>
    </source>
</evidence>
<dbReference type="PROSITE" id="PS01360">
    <property type="entry name" value="ZF_MYND_1"/>
    <property type="match status" value="1"/>
</dbReference>
<comment type="caution">
    <text evidence="6">The sequence shown here is derived from an EMBL/GenBank/DDBJ whole genome shotgun (WGS) entry which is preliminary data.</text>
</comment>
<name>A0A8H6YGE2_9AGAR</name>
<evidence type="ECO:0000313" key="6">
    <source>
        <dbReference type="EMBL" id="KAF7359228.1"/>
    </source>
</evidence>
<evidence type="ECO:0000256" key="1">
    <source>
        <dbReference type="ARBA" id="ARBA00022723"/>
    </source>
</evidence>
<keyword evidence="7" id="KW-1185">Reference proteome</keyword>
<proteinExistence type="predicted"/>
<feature type="domain" description="MYND-type" evidence="5">
    <location>
        <begin position="3"/>
        <end position="40"/>
    </location>
</feature>
<keyword evidence="3" id="KW-0862">Zinc</keyword>
<keyword evidence="1" id="KW-0479">Metal-binding</keyword>
<evidence type="ECO:0000259" key="5">
    <source>
        <dbReference type="PROSITE" id="PS50865"/>
    </source>
</evidence>
<gene>
    <name evidence="6" type="ORF">MSAN_01264900</name>
</gene>
<dbReference type="Pfam" id="PF01753">
    <property type="entry name" value="zf-MYND"/>
    <property type="match status" value="1"/>
</dbReference>
<dbReference type="GO" id="GO:0008270">
    <property type="term" value="F:zinc ion binding"/>
    <property type="evidence" value="ECO:0007669"/>
    <property type="project" value="UniProtKB-KW"/>
</dbReference>
<evidence type="ECO:0000256" key="3">
    <source>
        <dbReference type="ARBA" id="ARBA00022833"/>
    </source>
</evidence>
<dbReference type="Proteomes" id="UP000623467">
    <property type="component" value="Unassembled WGS sequence"/>
</dbReference>
<reference evidence="6" key="1">
    <citation type="submission" date="2020-05" db="EMBL/GenBank/DDBJ databases">
        <title>Mycena genomes resolve the evolution of fungal bioluminescence.</title>
        <authorList>
            <person name="Tsai I.J."/>
        </authorList>
    </citation>
    <scope>NUCLEOTIDE SEQUENCE</scope>
    <source>
        <strain evidence="6">160909Yilan</strain>
    </source>
</reference>
<accession>A0A8H6YGE2</accession>
<dbReference type="EMBL" id="JACAZH010000009">
    <property type="protein sequence ID" value="KAF7359228.1"/>
    <property type="molecule type" value="Genomic_DNA"/>
</dbReference>
<protein>
    <submittedName>
        <fullName evidence="6">Zinc finger MYND domain-containing protein 10</fullName>
    </submittedName>
</protein>
<evidence type="ECO:0000256" key="4">
    <source>
        <dbReference type="PROSITE-ProRule" id="PRU00134"/>
    </source>
</evidence>
<dbReference type="PROSITE" id="PS50865">
    <property type="entry name" value="ZF_MYND_2"/>
    <property type="match status" value="1"/>
</dbReference>
<keyword evidence="2 4" id="KW-0863">Zinc-finger</keyword>
<sequence>MVCGKCGNTSGVLKCGRCRIMTYCNRDCQIAHWPEHKIRCQKFEMSPQKLHLHFTIGDEELAFLEDIPTLLCQRDAPRELTSQWASNLVDTYTGKLLAQYPNRCIYCPKQATALKTTLVMSLPCTPPTMRVLAHHLCVNNRNSPCAVKAEDTFQEVINAPDWPGADVYSRSSEKFSVIQQEATGFST</sequence>
<dbReference type="SUPFAM" id="SSF144232">
    <property type="entry name" value="HIT/MYND zinc finger-like"/>
    <property type="match status" value="1"/>
</dbReference>
<dbReference type="OrthoDB" id="2844293at2759"/>
<organism evidence="6 7">
    <name type="scientific">Mycena sanguinolenta</name>
    <dbReference type="NCBI Taxonomy" id="230812"/>
    <lineage>
        <taxon>Eukaryota</taxon>
        <taxon>Fungi</taxon>
        <taxon>Dikarya</taxon>
        <taxon>Basidiomycota</taxon>
        <taxon>Agaricomycotina</taxon>
        <taxon>Agaricomycetes</taxon>
        <taxon>Agaricomycetidae</taxon>
        <taxon>Agaricales</taxon>
        <taxon>Marasmiineae</taxon>
        <taxon>Mycenaceae</taxon>
        <taxon>Mycena</taxon>
    </lineage>
</organism>
<dbReference type="Gene3D" id="6.10.140.2220">
    <property type="match status" value="1"/>
</dbReference>
<evidence type="ECO:0000256" key="2">
    <source>
        <dbReference type="ARBA" id="ARBA00022771"/>
    </source>
</evidence>